<proteinExistence type="predicted"/>
<dbReference type="OrthoDB" id="3239773at2"/>
<feature type="region of interest" description="Disordered" evidence="2">
    <location>
        <begin position="1"/>
        <end position="130"/>
    </location>
</feature>
<evidence type="ECO:0000256" key="1">
    <source>
        <dbReference type="SAM" id="Coils"/>
    </source>
</evidence>
<reference evidence="3 4" key="1">
    <citation type="submission" date="2016-10" db="EMBL/GenBank/DDBJ databases">
        <authorList>
            <person name="Varghese N."/>
        </authorList>
    </citation>
    <scope>NUCLEOTIDE SEQUENCE [LARGE SCALE GENOMIC DNA]</scope>
    <source>
        <strain evidence="3 4">KA00225</strain>
    </source>
</reference>
<sequence length="324" mass="35767">MTEDENVVNAANDDFEEDDTMERDVRADKLPLNPIVEPDDSETDAIASLKSNNSEDSSNNSEDANENSESSKQNSDSADSSDSSIKPLFPMPDLRERDDGGAMDFEGEDSHDSYSSSNSNANVSDKARSQSRAEFTTVYDIIDVMESNLSEAKGVLFSADMVKISREDFEDHLSRLKDMLPVQLERASALMREAERRLRTAQTQASSIVATAKSQAAQIVSDAEDRAQYLAGQENVTALARRKAANILEAAQAKSDKLTHGADQYCVTVMEGLKQQLDKLEQDVQAGQRVLEERRRAATHIQDGISAQAHLDDEDEYGYGERNN</sequence>
<evidence type="ECO:0000313" key="3">
    <source>
        <dbReference type="EMBL" id="PNS42915.1"/>
    </source>
</evidence>
<feature type="region of interest" description="Disordered" evidence="2">
    <location>
        <begin position="299"/>
        <end position="324"/>
    </location>
</feature>
<dbReference type="EMBL" id="MNLH01000007">
    <property type="protein sequence ID" value="PNS42915.1"/>
    <property type="molecule type" value="Genomic_DNA"/>
</dbReference>
<feature type="compositionally biased region" description="Low complexity" evidence="2">
    <location>
        <begin position="51"/>
        <end position="84"/>
    </location>
</feature>
<accession>A0A2K1STT4</accession>
<dbReference type="Proteomes" id="UP000236146">
    <property type="component" value="Unassembled WGS sequence"/>
</dbReference>
<keyword evidence="1" id="KW-0175">Coiled coil</keyword>
<dbReference type="AlphaFoldDB" id="A0A2K1STT4"/>
<feature type="compositionally biased region" description="Low complexity" evidence="2">
    <location>
        <begin position="113"/>
        <end position="124"/>
    </location>
</feature>
<name>A0A2K1STT4_GARVA</name>
<gene>
    <name evidence="3" type="ORF">BFS05_05795</name>
</gene>
<evidence type="ECO:0008006" key="5">
    <source>
        <dbReference type="Google" id="ProtNLM"/>
    </source>
</evidence>
<feature type="coiled-coil region" evidence="1">
    <location>
        <begin position="270"/>
        <end position="297"/>
    </location>
</feature>
<dbReference type="RefSeq" id="WP_103085048.1">
    <property type="nucleotide sequence ID" value="NZ_MNLH01000007.1"/>
</dbReference>
<evidence type="ECO:0000256" key="2">
    <source>
        <dbReference type="SAM" id="MobiDB-lite"/>
    </source>
</evidence>
<protein>
    <recommendedName>
        <fullName evidence="5">Cell division protein</fullName>
    </recommendedName>
</protein>
<comment type="caution">
    <text evidence="3">The sequence shown here is derived from an EMBL/GenBank/DDBJ whole genome shotgun (WGS) entry which is preliminary data.</text>
</comment>
<evidence type="ECO:0000313" key="4">
    <source>
        <dbReference type="Proteomes" id="UP000236146"/>
    </source>
</evidence>
<organism evidence="3 4">
    <name type="scientific">Gardnerella vaginalis</name>
    <dbReference type="NCBI Taxonomy" id="2702"/>
    <lineage>
        <taxon>Bacteria</taxon>
        <taxon>Bacillati</taxon>
        <taxon>Actinomycetota</taxon>
        <taxon>Actinomycetes</taxon>
        <taxon>Bifidobacteriales</taxon>
        <taxon>Bifidobacteriaceae</taxon>
        <taxon>Gardnerella</taxon>
    </lineage>
</organism>